<dbReference type="RefSeq" id="WP_397402045.1">
    <property type="nucleotide sequence ID" value="NZ_JBIRYI010000002.1"/>
</dbReference>
<dbReference type="InterPro" id="IPR036661">
    <property type="entry name" value="Luciferase-like_sf"/>
</dbReference>
<evidence type="ECO:0000256" key="1">
    <source>
        <dbReference type="ARBA" id="ARBA00023002"/>
    </source>
</evidence>
<keyword evidence="2" id="KW-0503">Monooxygenase</keyword>
<feature type="domain" description="Luciferase-like" evidence="4">
    <location>
        <begin position="1"/>
        <end position="303"/>
    </location>
</feature>
<dbReference type="InterPro" id="IPR011251">
    <property type="entry name" value="Luciferase-like_dom"/>
</dbReference>
<dbReference type="PANTHER" id="PTHR30137">
    <property type="entry name" value="LUCIFERASE-LIKE MONOOXYGENASE"/>
    <property type="match status" value="1"/>
</dbReference>
<keyword evidence="6" id="KW-1185">Reference proteome</keyword>
<organism evidence="5 6">
    <name type="scientific">Promicromonospora kroppenstedtii</name>
    <dbReference type="NCBI Taxonomy" id="440482"/>
    <lineage>
        <taxon>Bacteria</taxon>
        <taxon>Bacillati</taxon>
        <taxon>Actinomycetota</taxon>
        <taxon>Actinomycetes</taxon>
        <taxon>Micrococcales</taxon>
        <taxon>Promicromonosporaceae</taxon>
        <taxon>Promicromonospora</taxon>
    </lineage>
</organism>
<dbReference type="Pfam" id="PF00296">
    <property type="entry name" value="Bac_luciferase"/>
    <property type="match status" value="1"/>
</dbReference>
<dbReference type="Proteomes" id="UP001611580">
    <property type="component" value="Unassembled WGS sequence"/>
</dbReference>
<protein>
    <submittedName>
        <fullName evidence="5">LLM class flavin-dependent oxidoreductase</fullName>
    </submittedName>
</protein>
<proteinExistence type="predicted"/>
<reference evidence="5 6" key="1">
    <citation type="submission" date="2024-10" db="EMBL/GenBank/DDBJ databases">
        <title>The Natural Products Discovery Center: Release of the First 8490 Sequenced Strains for Exploring Actinobacteria Biosynthetic Diversity.</title>
        <authorList>
            <person name="Kalkreuter E."/>
            <person name="Kautsar S.A."/>
            <person name="Yang D."/>
            <person name="Bader C.D."/>
            <person name="Teijaro C.N."/>
            <person name="Fluegel L."/>
            <person name="Davis C.M."/>
            <person name="Simpson J.R."/>
            <person name="Lauterbach L."/>
            <person name="Steele A.D."/>
            <person name="Gui C."/>
            <person name="Meng S."/>
            <person name="Li G."/>
            <person name="Viehrig K."/>
            <person name="Ye F."/>
            <person name="Su P."/>
            <person name="Kiefer A.F."/>
            <person name="Nichols A."/>
            <person name="Cepeda A.J."/>
            <person name="Yan W."/>
            <person name="Fan B."/>
            <person name="Jiang Y."/>
            <person name="Adhikari A."/>
            <person name="Zheng C.-J."/>
            <person name="Schuster L."/>
            <person name="Cowan T.M."/>
            <person name="Smanski M.J."/>
            <person name="Chevrette M.G."/>
            <person name="De Carvalho L.P.S."/>
            <person name="Shen B."/>
        </authorList>
    </citation>
    <scope>NUCLEOTIDE SEQUENCE [LARGE SCALE GENOMIC DNA]</scope>
    <source>
        <strain evidence="5 6">NPDC019481</strain>
    </source>
</reference>
<feature type="region of interest" description="Disordered" evidence="3">
    <location>
        <begin position="341"/>
        <end position="366"/>
    </location>
</feature>
<accession>A0ABW7XFJ3</accession>
<evidence type="ECO:0000313" key="5">
    <source>
        <dbReference type="EMBL" id="MFI2486269.1"/>
    </source>
</evidence>
<keyword evidence="1" id="KW-0560">Oxidoreductase</keyword>
<dbReference type="SUPFAM" id="SSF51679">
    <property type="entry name" value="Bacterial luciferase-like"/>
    <property type="match status" value="1"/>
</dbReference>
<sequence length="366" mass="38938">MELGVAVFGDASAHPGTGERVSEAQAIRDIEEAAVLTEQVGLDWFGIGEHHTPEFPASAAAPILAAVAAQTSRIKLSSAVTVLGTDDPVRVYEQFATVDALSNGRAEIIAGRGSSIESFPLFGYALEDYDTLFAEKLELLLAVNRSARVTWRGTTRAALNGEYVPPRAEHGQLPVWLGVGGTPSSAVRAAELGLPLATGLLAGNAFRSAALADLYRAAAGQLGNTPEQTRVMIGTPGFVADDGDAARELWWPHYHQFMRVVGEQRGFRAPGREAYDAGTAPDGALLVGSPEEIAERIVRLHERWGHVRQFVHMDWGGLSQSEHLHAIELLGTKVKPLVDAEIGEPDPSGTATREAAVEAAGTPDDE</sequence>
<dbReference type="InterPro" id="IPR050766">
    <property type="entry name" value="Bact_Lucif_Oxidored"/>
</dbReference>
<comment type="caution">
    <text evidence="5">The sequence shown here is derived from an EMBL/GenBank/DDBJ whole genome shotgun (WGS) entry which is preliminary data.</text>
</comment>
<evidence type="ECO:0000259" key="4">
    <source>
        <dbReference type="Pfam" id="PF00296"/>
    </source>
</evidence>
<gene>
    <name evidence="5" type="ORF">ACH47X_05135</name>
</gene>
<evidence type="ECO:0000256" key="2">
    <source>
        <dbReference type="ARBA" id="ARBA00023033"/>
    </source>
</evidence>
<evidence type="ECO:0000313" key="6">
    <source>
        <dbReference type="Proteomes" id="UP001611580"/>
    </source>
</evidence>
<dbReference type="PANTHER" id="PTHR30137:SF8">
    <property type="entry name" value="BLR5498 PROTEIN"/>
    <property type="match status" value="1"/>
</dbReference>
<name>A0ABW7XFJ3_9MICO</name>
<dbReference type="EMBL" id="JBIRYI010000002">
    <property type="protein sequence ID" value="MFI2486269.1"/>
    <property type="molecule type" value="Genomic_DNA"/>
</dbReference>
<evidence type="ECO:0000256" key="3">
    <source>
        <dbReference type="SAM" id="MobiDB-lite"/>
    </source>
</evidence>
<dbReference type="Gene3D" id="3.20.20.30">
    <property type="entry name" value="Luciferase-like domain"/>
    <property type="match status" value="1"/>
</dbReference>